<proteinExistence type="predicted"/>
<dbReference type="InterPro" id="IPR036380">
    <property type="entry name" value="Isochorismatase-like_sf"/>
</dbReference>
<keyword evidence="1 3" id="KW-0378">Hydrolase</keyword>
<organism evidence="3 4">
    <name type="scientific">Christiangramia antarctica</name>
    <dbReference type="NCBI Taxonomy" id="2058158"/>
    <lineage>
        <taxon>Bacteria</taxon>
        <taxon>Pseudomonadati</taxon>
        <taxon>Bacteroidota</taxon>
        <taxon>Flavobacteriia</taxon>
        <taxon>Flavobacteriales</taxon>
        <taxon>Flavobacteriaceae</taxon>
        <taxon>Christiangramia</taxon>
    </lineage>
</organism>
<dbReference type="InterPro" id="IPR000868">
    <property type="entry name" value="Isochorismatase-like_dom"/>
</dbReference>
<reference evidence="4" key="1">
    <citation type="journal article" date="2019" name="Int. J. Syst. Evol. Microbiol.">
        <title>The Global Catalogue of Microorganisms (GCM) 10K type strain sequencing project: providing services to taxonomists for standard genome sequencing and annotation.</title>
        <authorList>
            <consortium name="The Broad Institute Genomics Platform"/>
            <consortium name="The Broad Institute Genome Sequencing Center for Infectious Disease"/>
            <person name="Wu L."/>
            <person name="Ma J."/>
        </authorList>
    </citation>
    <scope>NUCLEOTIDE SEQUENCE [LARGE SCALE GENOMIC DNA]</scope>
    <source>
        <strain evidence="4">KCTC 52925</strain>
    </source>
</reference>
<gene>
    <name evidence="3" type="ORF">ACFSYS_04480</name>
</gene>
<dbReference type="CDD" id="cd00431">
    <property type="entry name" value="cysteine_hydrolases"/>
    <property type="match status" value="1"/>
</dbReference>
<evidence type="ECO:0000313" key="4">
    <source>
        <dbReference type="Proteomes" id="UP001597438"/>
    </source>
</evidence>
<dbReference type="EMBL" id="JBHUOJ010000008">
    <property type="protein sequence ID" value="MFD2832532.1"/>
    <property type="molecule type" value="Genomic_DNA"/>
</dbReference>
<dbReference type="RefSeq" id="WP_251742910.1">
    <property type="nucleotide sequence ID" value="NZ_JBHUOJ010000008.1"/>
</dbReference>
<dbReference type="Pfam" id="PF00857">
    <property type="entry name" value="Isochorismatase"/>
    <property type="match status" value="1"/>
</dbReference>
<comment type="caution">
    <text evidence="3">The sequence shown here is derived from an EMBL/GenBank/DDBJ whole genome shotgun (WGS) entry which is preliminary data.</text>
</comment>
<sequence length="239" mass="27145">MKSTDWEVIKAAKEAGIPDPGFEIDKNTAIVITDPQNDFLRDDGVAWPVVKASVKENDTINNMSKVFKLARENKIKVFISPHYFFPTDHGWKFEGALEKFMHVKEMYLRKGRLDMTDFESSGADFLDEFKSYLDDDNIILCNPHKIYGPQTTDLNLQLRKYKIEKVLMAGMSTNLCLESHTRDLLEEGFEVGVIADASASAKLPGMDTFQAALMNLRLITSHIFTTEEFEEALKSFKSS</sequence>
<keyword evidence="4" id="KW-1185">Reference proteome</keyword>
<accession>A0ABW5X2G8</accession>
<dbReference type="PANTHER" id="PTHR43540">
    <property type="entry name" value="PEROXYUREIDOACRYLATE/UREIDOACRYLATE AMIDOHYDROLASE-RELATED"/>
    <property type="match status" value="1"/>
</dbReference>
<evidence type="ECO:0000256" key="1">
    <source>
        <dbReference type="ARBA" id="ARBA00022801"/>
    </source>
</evidence>
<dbReference type="PANTHER" id="PTHR43540:SF16">
    <property type="entry name" value="ISOCHORISMATASE-LIKE DOMAIN-CONTAINING PROTEIN"/>
    <property type="match status" value="1"/>
</dbReference>
<feature type="domain" description="Isochorismatase-like" evidence="2">
    <location>
        <begin position="28"/>
        <end position="228"/>
    </location>
</feature>
<dbReference type="Gene3D" id="3.40.50.850">
    <property type="entry name" value="Isochorismatase-like"/>
    <property type="match status" value="1"/>
</dbReference>
<evidence type="ECO:0000259" key="2">
    <source>
        <dbReference type="Pfam" id="PF00857"/>
    </source>
</evidence>
<dbReference type="GO" id="GO:0016787">
    <property type="term" value="F:hydrolase activity"/>
    <property type="evidence" value="ECO:0007669"/>
    <property type="project" value="UniProtKB-KW"/>
</dbReference>
<dbReference type="Proteomes" id="UP001597438">
    <property type="component" value="Unassembled WGS sequence"/>
</dbReference>
<protein>
    <submittedName>
        <fullName evidence="3">Cysteine hydrolase</fullName>
    </submittedName>
</protein>
<evidence type="ECO:0000313" key="3">
    <source>
        <dbReference type="EMBL" id="MFD2832532.1"/>
    </source>
</evidence>
<name>A0ABW5X2G8_9FLAO</name>
<dbReference type="SUPFAM" id="SSF52499">
    <property type="entry name" value="Isochorismatase-like hydrolases"/>
    <property type="match status" value="1"/>
</dbReference>
<dbReference type="InterPro" id="IPR050272">
    <property type="entry name" value="Isochorismatase-like_hydrls"/>
</dbReference>